<proteinExistence type="predicted"/>
<dbReference type="Proteomes" id="UP000316759">
    <property type="component" value="Unassembled WGS sequence"/>
</dbReference>
<gene>
    <name evidence="1" type="ORF">FGIG_08023</name>
</gene>
<protein>
    <submittedName>
        <fullName evidence="1">Uncharacterized protein</fullName>
    </submittedName>
</protein>
<accession>A0A504YTC5</accession>
<evidence type="ECO:0000313" key="1">
    <source>
        <dbReference type="EMBL" id="TPP63461.1"/>
    </source>
</evidence>
<organism evidence="1 2">
    <name type="scientific">Fasciola gigantica</name>
    <name type="common">Giant liver fluke</name>
    <dbReference type="NCBI Taxonomy" id="46835"/>
    <lineage>
        <taxon>Eukaryota</taxon>
        <taxon>Metazoa</taxon>
        <taxon>Spiralia</taxon>
        <taxon>Lophotrochozoa</taxon>
        <taxon>Platyhelminthes</taxon>
        <taxon>Trematoda</taxon>
        <taxon>Digenea</taxon>
        <taxon>Plagiorchiida</taxon>
        <taxon>Echinostomata</taxon>
        <taxon>Echinostomatoidea</taxon>
        <taxon>Fasciolidae</taxon>
        <taxon>Fasciola</taxon>
    </lineage>
</organism>
<name>A0A504YTC5_FASGI</name>
<dbReference type="EMBL" id="SUNJ01005646">
    <property type="protein sequence ID" value="TPP63461.1"/>
    <property type="molecule type" value="Genomic_DNA"/>
</dbReference>
<comment type="caution">
    <text evidence="1">The sequence shown here is derived from an EMBL/GenBank/DDBJ whole genome shotgun (WGS) entry which is preliminary data.</text>
</comment>
<evidence type="ECO:0000313" key="2">
    <source>
        <dbReference type="Proteomes" id="UP000316759"/>
    </source>
</evidence>
<reference evidence="1 2" key="1">
    <citation type="submission" date="2019-04" db="EMBL/GenBank/DDBJ databases">
        <title>Annotation for the trematode Fasciola gigantica.</title>
        <authorList>
            <person name="Choi Y.-J."/>
        </authorList>
    </citation>
    <scope>NUCLEOTIDE SEQUENCE [LARGE SCALE GENOMIC DNA]</scope>
    <source>
        <strain evidence="1">Uganda_cow_1</strain>
    </source>
</reference>
<sequence length="86" mass="10041">MKIRWCGRLRLSTWSYGGRQCRYQKDEDLLSVPVAVIAQVILTCAPIPLLKNCHVEWLDKLNSCVYRCLCLFLRFYIPYTARGQAD</sequence>
<keyword evidence="2" id="KW-1185">Reference proteome</keyword>
<dbReference type="AlphaFoldDB" id="A0A504YTC5"/>